<dbReference type="InterPro" id="IPR016132">
    <property type="entry name" value="Phyto_chromo_attachment"/>
</dbReference>
<dbReference type="InterPro" id="IPR011006">
    <property type="entry name" value="CheY-like_superfamily"/>
</dbReference>
<evidence type="ECO:0000256" key="4">
    <source>
        <dbReference type="ARBA" id="ARBA00022553"/>
    </source>
</evidence>
<evidence type="ECO:0000256" key="6">
    <source>
        <dbReference type="ARBA" id="ARBA00022741"/>
    </source>
</evidence>
<dbReference type="PANTHER" id="PTHR45339">
    <property type="entry name" value="HYBRID SIGNAL TRANSDUCTION HISTIDINE KINASE J"/>
    <property type="match status" value="1"/>
</dbReference>
<dbReference type="InterPro" id="IPR004358">
    <property type="entry name" value="Sig_transdc_His_kin-like_C"/>
</dbReference>
<dbReference type="SMART" id="SM00448">
    <property type="entry name" value="REC"/>
    <property type="match status" value="2"/>
</dbReference>
<dbReference type="CDD" id="cd00082">
    <property type="entry name" value="HisKA"/>
    <property type="match status" value="1"/>
</dbReference>
<evidence type="ECO:0000256" key="12">
    <source>
        <dbReference type="ARBA" id="ARBA00074306"/>
    </source>
</evidence>
<dbReference type="Gene3D" id="1.10.287.130">
    <property type="match status" value="1"/>
</dbReference>
<evidence type="ECO:0000256" key="14">
    <source>
        <dbReference type="SAM" id="Phobius"/>
    </source>
</evidence>
<evidence type="ECO:0000256" key="1">
    <source>
        <dbReference type="ARBA" id="ARBA00000085"/>
    </source>
</evidence>
<dbReference type="CDD" id="cd17546">
    <property type="entry name" value="REC_hyHK_CKI1_RcsC-like"/>
    <property type="match status" value="2"/>
</dbReference>
<comment type="similarity">
    <text evidence="2">In the N-terminal section; belongs to the phytochrome family.</text>
</comment>
<feature type="domain" description="Response regulatory" evidence="17">
    <location>
        <begin position="657"/>
        <end position="778"/>
    </location>
</feature>
<keyword evidence="7" id="KW-0418">Kinase</keyword>
<dbReference type="Pfam" id="PF02518">
    <property type="entry name" value="HATPase_c"/>
    <property type="match status" value="1"/>
</dbReference>
<dbReference type="CDD" id="cd16922">
    <property type="entry name" value="HATPase_EvgS-ArcB-TorS-like"/>
    <property type="match status" value="1"/>
</dbReference>
<dbReference type="PANTHER" id="PTHR45339:SF1">
    <property type="entry name" value="HYBRID SIGNAL TRANSDUCTION HISTIDINE KINASE J"/>
    <property type="match status" value="1"/>
</dbReference>
<evidence type="ECO:0000259" key="17">
    <source>
        <dbReference type="PROSITE" id="PS50110"/>
    </source>
</evidence>
<dbReference type="GO" id="GO:0005524">
    <property type="term" value="F:ATP binding"/>
    <property type="evidence" value="ECO:0007669"/>
    <property type="project" value="UniProtKB-KW"/>
</dbReference>
<evidence type="ECO:0000256" key="2">
    <source>
        <dbReference type="ARBA" id="ARBA00006402"/>
    </source>
</evidence>
<evidence type="ECO:0000259" key="16">
    <source>
        <dbReference type="PROSITE" id="PS50109"/>
    </source>
</evidence>
<proteinExistence type="inferred from homology"/>
<organism evidence="18 19">
    <name type="scientific">Petrachloros mirabilis ULC683</name>
    <dbReference type="NCBI Taxonomy" id="2781853"/>
    <lineage>
        <taxon>Bacteria</taxon>
        <taxon>Bacillati</taxon>
        <taxon>Cyanobacteriota</taxon>
        <taxon>Cyanophyceae</taxon>
        <taxon>Synechococcales</taxon>
        <taxon>Petrachlorosaceae</taxon>
        <taxon>Petrachloros</taxon>
        <taxon>Petrachloros mirabilis</taxon>
    </lineage>
</organism>
<dbReference type="SMART" id="SM00388">
    <property type="entry name" value="HisKA"/>
    <property type="match status" value="1"/>
</dbReference>
<keyword evidence="8" id="KW-0067">ATP-binding</keyword>
<feature type="modified residue" description="4-aspartylphosphate" evidence="13">
    <location>
        <position position="862"/>
    </location>
</feature>
<dbReference type="PROSITE" id="PS50046">
    <property type="entry name" value="PHYTOCHROME_2"/>
    <property type="match status" value="1"/>
</dbReference>
<dbReference type="Pfam" id="PF00072">
    <property type="entry name" value="Response_reg"/>
    <property type="match status" value="2"/>
</dbReference>
<keyword evidence="9" id="KW-0902">Two-component regulatory system</keyword>
<dbReference type="SUPFAM" id="SSF55874">
    <property type="entry name" value="ATPase domain of HSP90 chaperone/DNA topoisomerase II/histidine kinase"/>
    <property type="match status" value="1"/>
</dbReference>
<keyword evidence="5" id="KW-0808">Transferase</keyword>
<dbReference type="Gene3D" id="3.30.450.40">
    <property type="match status" value="1"/>
</dbReference>
<dbReference type="SUPFAM" id="SSF55781">
    <property type="entry name" value="GAF domain-like"/>
    <property type="match status" value="1"/>
</dbReference>
<name>A0A8K2A6R9_9CYAN</name>
<evidence type="ECO:0000256" key="13">
    <source>
        <dbReference type="PROSITE-ProRule" id="PRU00169"/>
    </source>
</evidence>
<feature type="modified residue" description="4-aspartylphosphate" evidence="13">
    <location>
        <position position="711"/>
    </location>
</feature>
<dbReference type="Pfam" id="PF05227">
    <property type="entry name" value="CHASE3"/>
    <property type="match status" value="1"/>
</dbReference>
<dbReference type="SUPFAM" id="SSF52172">
    <property type="entry name" value="CheY-like"/>
    <property type="match status" value="2"/>
</dbReference>
<dbReference type="PRINTS" id="PR00344">
    <property type="entry name" value="BCTRLSENSOR"/>
</dbReference>
<evidence type="ECO:0000256" key="9">
    <source>
        <dbReference type="ARBA" id="ARBA00023012"/>
    </source>
</evidence>
<evidence type="ECO:0000256" key="8">
    <source>
        <dbReference type="ARBA" id="ARBA00022840"/>
    </source>
</evidence>
<dbReference type="EC" id="2.7.13.3" evidence="3"/>
<dbReference type="InterPro" id="IPR029016">
    <property type="entry name" value="GAF-like_dom_sf"/>
</dbReference>
<evidence type="ECO:0000256" key="5">
    <source>
        <dbReference type="ARBA" id="ARBA00022679"/>
    </source>
</evidence>
<keyword evidence="14" id="KW-1133">Transmembrane helix</keyword>
<dbReference type="Gene3D" id="3.30.565.10">
    <property type="entry name" value="Histidine kinase-like ATPase, C-terminal domain"/>
    <property type="match status" value="1"/>
</dbReference>
<keyword evidence="14" id="KW-0812">Transmembrane</keyword>
<dbReference type="FunFam" id="3.30.565.10:FF:000010">
    <property type="entry name" value="Sensor histidine kinase RcsC"/>
    <property type="match status" value="1"/>
</dbReference>
<dbReference type="SMART" id="SM00065">
    <property type="entry name" value="GAF"/>
    <property type="match status" value="1"/>
</dbReference>
<keyword evidence="19" id="KW-1185">Reference proteome</keyword>
<protein>
    <recommendedName>
        <fullName evidence="12">Circadian input-output histidine kinase CikA</fullName>
        <ecNumber evidence="3">2.7.13.3</ecNumber>
    </recommendedName>
    <alternativeName>
        <fullName evidence="11">Sensory/regulatory protein RpfC</fullName>
    </alternativeName>
</protein>
<sequence>MAKWSFERKIQIGFMLAALLLGGVGYTSYLRTTQFLRSAEDVNQTHKVLEEIESILSNLKDVESAPRGYVLTGNARYLDPYYVALAKIDSKLRGLRLLTANNPRQQEQLDILEPWVQRRLDLSKEIVTLQIQQGGEAAADRIRAGDGKQQLDRIRSIMASMATEEQNLLTQRQVNIAWSANVLLWVIFASVFLSLGLLVWVYRLMRREMGERQQVEVKLIRQNQQQKSFADISTKIRQSLQLEQILQTTVTEIQQLLEVDRALVYRLMSDGSGLVETEALSPKGTSLLGQQIHNPYFQDSLTRYQQGEILTLADVNSEALMPCDRNLWTALNVQAALVVPILSRQALWGLLAVHQCHHSRQWQQAEIDLLQYIANQMAIAIAQAQLLAEETHQRQALEVARQQAEAASVAKSSFLANMSHEIRTPMNAVIGMTSLLLDTPLNSEQRDFVETVRVSGDALLSLLNQILDLSKLEAGEMELDLLDFDVSNTLSEVLDLLAPQAHAKQLEIAALIDPNVPTHLQGDAGRLRQVVTNLVGNAIKFTHAGEIIVRVSATTETPTDTTLRFVVSDTGIGIAPHELSKLFKPFSQVDASTTRKYGGTGLGLSLSRQLVTLMGGEIGVDSTIGEGTSFWFSLPFAKALSPPQAKTLTLSHLQNRRILVVDDNATNRKVVRYQALKWGMYVDEAEGAAVAWSLLRQGQDQGQPYDLVLVDMQMPKVNGLTLGQQIKADPDFQNLPLIMLTSTQQRGETQRALTSGFAAYLVKPIRPSRLLDTIVDVLDRLAPEPPPPTIAFPCPESSGSVEVPPSVPVSSLNILLAEDNLVNQKVALKLLANLGYRADVAANGEEVLTLMEQVPYDLILMDCQMPILDGIETTRAIRQTSTVWFDFQGSLDLSQSSGGHPLSGDRFMYPVIIAMTANAMKEDREQCLTAGMNDYLSKPVRKQDLQAMLAHWSQMVQEYKRLSHVP</sequence>
<evidence type="ECO:0000256" key="3">
    <source>
        <dbReference type="ARBA" id="ARBA00012438"/>
    </source>
</evidence>
<reference evidence="18" key="1">
    <citation type="submission" date="2019-12" db="EMBL/GenBank/DDBJ databases">
        <title>High-Quality draft genome sequences of three cyanobacteria isolated from the limestone walls of the Old Cathedral of Coimbra.</title>
        <authorList>
            <person name="Tiago I."/>
            <person name="Soares F."/>
            <person name="Portugal A."/>
        </authorList>
    </citation>
    <scope>NUCLEOTIDE SEQUENCE [LARGE SCALE GENOMIC DNA]</scope>
    <source>
        <strain evidence="18">C</strain>
    </source>
</reference>
<feature type="domain" description="Response regulatory" evidence="17">
    <location>
        <begin position="813"/>
        <end position="953"/>
    </location>
</feature>
<comment type="catalytic activity">
    <reaction evidence="1">
        <text>ATP + protein L-histidine = ADP + protein N-phospho-L-histidine.</text>
        <dbReference type="EC" id="2.7.13.3"/>
    </reaction>
</comment>
<evidence type="ECO:0000256" key="11">
    <source>
        <dbReference type="ARBA" id="ARBA00068150"/>
    </source>
</evidence>
<dbReference type="RefSeq" id="WP_161824001.1">
    <property type="nucleotide sequence ID" value="NZ_WVIC01000004.1"/>
</dbReference>
<dbReference type="Pfam" id="PF01590">
    <property type="entry name" value="GAF"/>
    <property type="match status" value="1"/>
</dbReference>
<evidence type="ECO:0000256" key="7">
    <source>
        <dbReference type="ARBA" id="ARBA00022777"/>
    </source>
</evidence>
<dbReference type="SUPFAM" id="SSF47384">
    <property type="entry name" value="Homodimeric domain of signal transducing histidine kinase"/>
    <property type="match status" value="1"/>
</dbReference>
<dbReference type="InterPro" id="IPR007891">
    <property type="entry name" value="CHASE3"/>
</dbReference>
<dbReference type="SMART" id="SM00387">
    <property type="entry name" value="HATPase_c"/>
    <property type="match status" value="1"/>
</dbReference>
<dbReference type="EMBL" id="WVIC01000004">
    <property type="protein sequence ID" value="NCJ05529.1"/>
    <property type="molecule type" value="Genomic_DNA"/>
</dbReference>
<evidence type="ECO:0000259" key="15">
    <source>
        <dbReference type="PROSITE" id="PS50046"/>
    </source>
</evidence>
<dbReference type="AlphaFoldDB" id="A0A8K2A6R9"/>
<feature type="domain" description="Histidine kinase" evidence="16">
    <location>
        <begin position="417"/>
        <end position="638"/>
    </location>
</feature>
<gene>
    <name evidence="18" type="ORF">GS597_03200</name>
</gene>
<dbReference type="InterPro" id="IPR036097">
    <property type="entry name" value="HisK_dim/P_sf"/>
</dbReference>
<keyword evidence="4 13" id="KW-0597">Phosphoprotein</keyword>
<dbReference type="CDD" id="cd19410">
    <property type="entry name" value="HK9-like_sensor"/>
    <property type="match status" value="1"/>
</dbReference>
<comment type="caution">
    <text evidence="18">The sequence shown here is derived from an EMBL/GenBank/DDBJ whole genome shotgun (WGS) entry which is preliminary data.</text>
</comment>
<dbReference type="FunFam" id="3.40.50.2300:FF:000146">
    <property type="entry name" value="Putative two-component response regulator SSK1p"/>
    <property type="match status" value="1"/>
</dbReference>
<dbReference type="PROSITE" id="PS50110">
    <property type="entry name" value="RESPONSE_REGULATORY"/>
    <property type="match status" value="2"/>
</dbReference>
<dbReference type="Proteomes" id="UP000607397">
    <property type="component" value="Unassembled WGS sequence"/>
</dbReference>
<dbReference type="FunFam" id="1.10.287.130:FF:000002">
    <property type="entry name" value="Two-component osmosensing histidine kinase"/>
    <property type="match status" value="1"/>
</dbReference>
<dbReference type="Gene3D" id="3.40.50.2300">
    <property type="match status" value="2"/>
</dbReference>
<dbReference type="InterPro" id="IPR001789">
    <property type="entry name" value="Sig_transdc_resp-reg_receiver"/>
</dbReference>
<feature type="transmembrane region" description="Helical" evidence="14">
    <location>
        <begin position="182"/>
        <end position="202"/>
    </location>
</feature>
<dbReference type="InterPro" id="IPR005467">
    <property type="entry name" value="His_kinase_dom"/>
</dbReference>
<comment type="subunit">
    <text evidence="10">At low DSF concentrations, interacts with RpfF.</text>
</comment>
<dbReference type="GO" id="GO:0000155">
    <property type="term" value="F:phosphorelay sensor kinase activity"/>
    <property type="evidence" value="ECO:0007669"/>
    <property type="project" value="InterPro"/>
</dbReference>
<dbReference type="InterPro" id="IPR003594">
    <property type="entry name" value="HATPase_dom"/>
</dbReference>
<evidence type="ECO:0000313" key="18">
    <source>
        <dbReference type="EMBL" id="NCJ05529.1"/>
    </source>
</evidence>
<dbReference type="InterPro" id="IPR003661">
    <property type="entry name" value="HisK_dim/P_dom"/>
</dbReference>
<evidence type="ECO:0000256" key="10">
    <source>
        <dbReference type="ARBA" id="ARBA00064003"/>
    </source>
</evidence>
<evidence type="ECO:0000313" key="19">
    <source>
        <dbReference type="Proteomes" id="UP000607397"/>
    </source>
</evidence>
<accession>A0A8K2A6R9</accession>
<keyword evidence="14" id="KW-0472">Membrane</keyword>
<feature type="domain" description="Phytochrome chromophore attachment site" evidence="15">
    <location>
        <begin position="241"/>
        <end position="376"/>
    </location>
</feature>
<dbReference type="Pfam" id="PF00512">
    <property type="entry name" value="HisKA"/>
    <property type="match status" value="1"/>
</dbReference>
<dbReference type="PROSITE" id="PS50109">
    <property type="entry name" value="HIS_KIN"/>
    <property type="match status" value="1"/>
</dbReference>
<dbReference type="InterPro" id="IPR036890">
    <property type="entry name" value="HATPase_C_sf"/>
</dbReference>
<keyword evidence="6" id="KW-0547">Nucleotide-binding</keyword>
<dbReference type="InterPro" id="IPR003018">
    <property type="entry name" value="GAF"/>
</dbReference>